<organism evidence="1 2">
    <name type="scientific">Thiomonas delicata</name>
    <name type="common">Thiomonas cuprina</name>
    <dbReference type="NCBI Taxonomy" id="364030"/>
    <lineage>
        <taxon>Bacteria</taxon>
        <taxon>Pseudomonadati</taxon>
        <taxon>Pseudomonadota</taxon>
        <taxon>Betaproteobacteria</taxon>
        <taxon>Burkholderiales</taxon>
        <taxon>Thiomonas</taxon>
    </lineage>
</organism>
<dbReference type="EMBL" id="FLMQ01000055">
    <property type="protein sequence ID" value="SBP87557.1"/>
    <property type="molecule type" value="Genomic_DNA"/>
</dbReference>
<sequence length="70" mass="7669">MGEGYGLRAPCHIIQASLIRGPLGYAQARNRVAPMWLLAYKSRTGQGAGTNAQALVTLRLQPMRCRLWSA</sequence>
<gene>
    <name evidence="1" type="ORF">THIARS_60270</name>
</gene>
<dbReference type="AlphaFoldDB" id="A0A238D2P7"/>
<protein>
    <submittedName>
        <fullName evidence="1">Uncharacterized protein</fullName>
    </submittedName>
</protein>
<accession>A0A238D2P7</accession>
<reference evidence="1 2" key="1">
    <citation type="submission" date="2016-06" db="EMBL/GenBank/DDBJ databases">
        <authorList>
            <person name="Kjaerup R.B."/>
            <person name="Dalgaard T.S."/>
            <person name="Juul-Madsen H.R."/>
        </authorList>
    </citation>
    <scope>NUCLEOTIDE SEQUENCE [LARGE SCALE GENOMIC DNA]</scope>
    <source>
        <strain evidence="1 2">DSM 16361</strain>
    </source>
</reference>
<name>A0A238D2P7_THIDL</name>
<evidence type="ECO:0000313" key="1">
    <source>
        <dbReference type="EMBL" id="SBP87557.1"/>
    </source>
</evidence>
<proteinExistence type="predicted"/>
<keyword evidence="2" id="KW-1185">Reference proteome</keyword>
<evidence type="ECO:0000313" key="2">
    <source>
        <dbReference type="Proteomes" id="UP000214566"/>
    </source>
</evidence>
<dbReference type="Proteomes" id="UP000214566">
    <property type="component" value="Unassembled WGS sequence"/>
</dbReference>